<reference evidence="7 8" key="1">
    <citation type="submission" date="2020-04" db="EMBL/GenBank/DDBJ databases">
        <title>Chitinophaga sp. G-6-1-13 sp. nov., isolated from soil.</title>
        <authorList>
            <person name="Dahal R.H."/>
            <person name="Chaudhary D.K."/>
        </authorList>
    </citation>
    <scope>NUCLEOTIDE SEQUENCE [LARGE SCALE GENOMIC DNA]</scope>
    <source>
        <strain evidence="7 8">G-6-1-13</strain>
    </source>
</reference>
<comment type="caution">
    <text evidence="7">The sequence shown here is derived from an EMBL/GenBank/DDBJ whole genome shotgun (WGS) entry which is preliminary data.</text>
</comment>
<keyword evidence="2" id="KW-0805">Transcription regulation</keyword>
<name>A0A848GKR2_9BACT</name>
<dbReference type="SUPFAM" id="SSF88946">
    <property type="entry name" value="Sigma2 domain of RNA polymerase sigma factors"/>
    <property type="match status" value="1"/>
</dbReference>
<feature type="domain" description="RNA polymerase sigma factor 70 region 4 type 2" evidence="6">
    <location>
        <begin position="124"/>
        <end position="177"/>
    </location>
</feature>
<dbReference type="InterPro" id="IPR007627">
    <property type="entry name" value="RNA_pol_sigma70_r2"/>
</dbReference>
<dbReference type="RefSeq" id="WP_169226056.1">
    <property type="nucleotide sequence ID" value="NZ_JABBGC010000002.1"/>
</dbReference>
<dbReference type="InterPro" id="IPR036388">
    <property type="entry name" value="WH-like_DNA-bd_sf"/>
</dbReference>
<evidence type="ECO:0000256" key="2">
    <source>
        <dbReference type="ARBA" id="ARBA00023015"/>
    </source>
</evidence>
<dbReference type="Gene3D" id="1.10.10.10">
    <property type="entry name" value="Winged helix-like DNA-binding domain superfamily/Winged helix DNA-binding domain"/>
    <property type="match status" value="1"/>
</dbReference>
<dbReference type="InterPro" id="IPR039425">
    <property type="entry name" value="RNA_pol_sigma-70-like"/>
</dbReference>
<protein>
    <submittedName>
        <fullName evidence="7">RNA polymerase sigma-70 factor</fullName>
    </submittedName>
</protein>
<dbReference type="InterPro" id="IPR013249">
    <property type="entry name" value="RNA_pol_sigma70_r4_t2"/>
</dbReference>
<dbReference type="InterPro" id="IPR014284">
    <property type="entry name" value="RNA_pol_sigma-70_dom"/>
</dbReference>
<dbReference type="Pfam" id="PF04542">
    <property type="entry name" value="Sigma70_r2"/>
    <property type="match status" value="1"/>
</dbReference>
<organism evidence="7 8">
    <name type="scientific">Chitinophaga fulva</name>
    <dbReference type="NCBI Taxonomy" id="2728842"/>
    <lineage>
        <taxon>Bacteria</taxon>
        <taxon>Pseudomonadati</taxon>
        <taxon>Bacteroidota</taxon>
        <taxon>Chitinophagia</taxon>
        <taxon>Chitinophagales</taxon>
        <taxon>Chitinophagaceae</taxon>
        <taxon>Chitinophaga</taxon>
    </lineage>
</organism>
<evidence type="ECO:0000313" key="7">
    <source>
        <dbReference type="EMBL" id="NML38926.1"/>
    </source>
</evidence>
<dbReference type="AlphaFoldDB" id="A0A848GKR2"/>
<dbReference type="InterPro" id="IPR013325">
    <property type="entry name" value="RNA_pol_sigma_r2"/>
</dbReference>
<dbReference type="PANTHER" id="PTHR43133:SF46">
    <property type="entry name" value="RNA POLYMERASE SIGMA-70 FACTOR ECF SUBFAMILY"/>
    <property type="match status" value="1"/>
</dbReference>
<evidence type="ECO:0000256" key="3">
    <source>
        <dbReference type="ARBA" id="ARBA00023082"/>
    </source>
</evidence>
<evidence type="ECO:0000256" key="1">
    <source>
        <dbReference type="ARBA" id="ARBA00010641"/>
    </source>
</evidence>
<keyword evidence="3" id="KW-0731">Sigma factor</keyword>
<dbReference type="GO" id="GO:0003677">
    <property type="term" value="F:DNA binding"/>
    <property type="evidence" value="ECO:0007669"/>
    <property type="project" value="InterPro"/>
</dbReference>
<evidence type="ECO:0000259" key="5">
    <source>
        <dbReference type="Pfam" id="PF04542"/>
    </source>
</evidence>
<evidence type="ECO:0000259" key="6">
    <source>
        <dbReference type="Pfam" id="PF08281"/>
    </source>
</evidence>
<proteinExistence type="inferred from homology"/>
<dbReference type="CDD" id="cd06171">
    <property type="entry name" value="Sigma70_r4"/>
    <property type="match status" value="1"/>
</dbReference>
<dbReference type="GO" id="GO:0006352">
    <property type="term" value="P:DNA-templated transcription initiation"/>
    <property type="evidence" value="ECO:0007669"/>
    <property type="project" value="InterPro"/>
</dbReference>
<dbReference type="Gene3D" id="1.10.1740.10">
    <property type="match status" value="1"/>
</dbReference>
<dbReference type="NCBIfam" id="TIGR02985">
    <property type="entry name" value="Sig70_bacteroi1"/>
    <property type="match status" value="1"/>
</dbReference>
<sequence>MNISGEEDEQALLALAATGDETAFEALFMKYRQKLYSFMLQLNGSAVAAEDIVQEVFFRLWKERDKLATIAHFNSYLFRMAQNQAINDFRKMARATLLPIEEAGRPETTPASASGEEIEFKALRERVHEIIDSLPPQQRKVYLLNREQGLKHKEIAGLLNISPSTVNKHLVQALQALRTGLGNHTDLLPVLFLLLASSENSPF</sequence>
<comment type="similarity">
    <text evidence="1">Belongs to the sigma-70 factor family. ECF subfamily.</text>
</comment>
<evidence type="ECO:0000256" key="4">
    <source>
        <dbReference type="ARBA" id="ARBA00023163"/>
    </source>
</evidence>
<dbReference type="InterPro" id="IPR014327">
    <property type="entry name" value="RNA_pol_sigma70_bacteroid"/>
</dbReference>
<accession>A0A848GKR2</accession>
<dbReference type="EMBL" id="JABBGC010000002">
    <property type="protein sequence ID" value="NML38926.1"/>
    <property type="molecule type" value="Genomic_DNA"/>
</dbReference>
<dbReference type="NCBIfam" id="TIGR02937">
    <property type="entry name" value="sigma70-ECF"/>
    <property type="match status" value="1"/>
</dbReference>
<dbReference type="GO" id="GO:0016987">
    <property type="term" value="F:sigma factor activity"/>
    <property type="evidence" value="ECO:0007669"/>
    <property type="project" value="UniProtKB-KW"/>
</dbReference>
<keyword evidence="8" id="KW-1185">Reference proteome</keyword>
<keyword evidence="4" id="KW-0804">Transcription</keyword>
<dbReference type="InterPro" id="IPR013324">
    <property type="entry name" value="RNA_pol_sigma_r3/r4-like"/>
</dbReference>
<dbReference type="PANTHER" id="PTHR43133">
    <property type="entry name" value="RNA POLYMERASE ECF-TYPE SIGMA FACTO"/>
    <property type="match status" value="1"/>
</dbReference>
<feature type="domain" description="RNA polymerase sigma-70 region 2" evidence="5">
    <location>
        <begin position="27"/>
        <end position="94"/>
    </location>
</feature>
<evidence type="ECO:0000313" key="8">
    <source>
        <dbReference type="Proteomes" id="UP000583266"/>
    </source>
</evidence>
<dbReference type="SUPFAM" id="SSF88659">
    <property type="entry name" value="Sigma3 and sigma4 domains of RNA polymerase sigma factors"/>
    <property type="match status" value="1"/>
</dbReference>
<dbReference type="Proteomes" id="UP000583266">
    <property type="component" value="Unassembled WGS sequence"/>
</dbReference>
<gene>
    <name evidence="7" type="ORF">HHL17_17100</name>
</gene>
<dbReference type="Pfam" id="PF08281">
    <property type="entry name" value="Sigma70_r4_2"/>
    <property type="match status" value="1"/>
</dbReference>